<dbReference type="InterPro" id="IPR037240">
    <property type="entry name" value="ORC1-binding_dom"/>
</dbReference>
<proteinExistence type="predicted"/>
<accession>A0AA35J102</accession>
<evidence type="ECO:0000313" key="2">
    <source>
        <dbReference type="EMBL" id="CAI4044929.1"/>
    </source>
</evidence>
<dbReference type="SUPFAM" id="SSF144005">
    <property type="entry name" value="ORC1-binding domain"/>
    <property type="match status" value="2"/>
</dbReference>
<organism evidence="2 3">
    <name type="scientific">Saccharomyces kudriavzevii (strain ATCC MYA-4449 / AS 2.2408 / CBS 8840 / NBRC 1802 / NCYC 2889)</name>
    <name type="common">Yeast</name>
    <dbReference type="NCBI Taxonomy" id="226230"/>
    <lineage>
        <taxon>Eukaryota</taxon>
        <taxon>Fungi</taxon>
        <taxon>Dikarya</taxon>
        <taxon>Ascomycota</taxon>
        <taxon>Saccharomycotina</taxon>
        <taxon>Saccharomycetes</taxon>
        <taxon>Saccharomycetales</taxon>
        <taxon>Saccharomycetaceae</taxon>
        <taxon>Saccharomyces</taxon>
    </lineage>
</organism>
<dbReference type="AlphaFoldDB" id="A0AA35J102"/>
<evidence type="ECO:0000259" key="1">
    <source>
        <dbReference type="Pfam" id="PF11603"/>
    </source>
</evidence>
<dbReference type="RefSeq" id="XP_056083431.1">
    <property type="nucleotide sequence ID" value="XM_056229410.1"/>
</dbReference>
<feature type="domain" description="Sir1 ORC-binding" evidence="1">
    <location>
        <begin position="459"/>
        <end position="577"/>
    </location>
</feature>
<dbReference type="GeneID" id="80925380"/>
<gene>
    <name evidence="2" type="primary">SKDI11G1830</name>
    <name evidence="2" type="ORF">SKDI_11G1830</name>
</gene>
<name>A0AA35J102_SACK1</name>
<keyword evidence="3" id="KW-1185">Reference proteome</keyword>
<dbReference type="Proteomes" id="UP001162087">
    <property type="component" value="Chromosome 11"/>
</dbReference>
<evidence type="ECO:0000313" key="3">
    <source>
        <dbReference type="Proteomes" id="UP001162087"/>
    </source>
</evidence>
<dbReference type="Pfam" id="PF11603">
    <property type="entry name" value="Sir1"/>
    <property type="match status" value="2"/>
</dbReference>
<sequence>MHRINDRFSIIDGWLIDPKKKALVNPKEVDAPQNFIYKHHLIDWDEVYDEEFNIYCEDDVTLFEVVETDEYWFQIDPIAGAILKVSRVDLGDFTCLRCHKLSVGTKKTLYIHCHPYEKNTPRTCQMKYMHRDSKQHYYPLCSFKGEKFTEIEGFVIKLNKYIRKPPKLIEQTLFDPLSSNEKEGVLSVNDWYALRNFFKGKSLIYLRLINSNFLIVKDITLFHLSFQQTLVKLEKKNDFYTCEEYGGQEAIDHASIHLAIPIICHNDHIKYIVWKQPIFPTQNFDAESVDSQLNLEVRIADRLLNNEIITLEKHFLRDRKFSMTHQMDDQGITDSIASTYTVLSEQIVRRKCGSLLNQIIIQCKIKDTATTLAKRDSTFDQLSKLISNFCFTESMARLQWWQECIRNEFDIPGFDNYHQSCNDMQRNVDKAIEFFLPVLITQHQKTFQRHLVCEPDHPEISKRYLFVDKFIVDVSERRVVNPLSHDIFQITSFRNAKLNISNGILDWSSFIFDSMPYPVFSPTLFTLVETEELELTWDESSQAFVKVDRATNVDTHSIVRRKGIQLDLPSYGKKYLYQGKPEDLERSKLPPDLNNLVSVHGYKDSERLRFMWSEMERIKSLYEQRNLVEESFYYYLEVLNFGSIFNDNE</sequence>
<reference evidence="2" key="1">
    <citation type="submission" date="2022-10" db="EMBL/GenBank/DDBJ databases">
        <authorList>
            <person name="Byrne P K."/>
        </authorList>
    </citation>
    <scope>NUCLEOTIDE SEQUENCE</scope>
    <source>
        <strain evidence="2">IFO1802</strain>
    </source>
</reference>
<feature type="domain" description="Sir1 ORC-binding" evidence="1">
    <location>
        <begin position="4"/>
        <end position="112"/>
    </location>
</feature>
<dbReference type="EMBL" id="OX365906">
    <property type="protein sequence ID" value="CAI4044929.1"/>
    <property type="molecule type" value="Genomic_DNA"/>
</dbReference>
<protein>
    <recommendedName>
        <fullName evidence="1">Sir1 ORC-binding domain-containing protein</fullName>
    </recommendedName>
</protein>
<dbReference type="InterPro" id="IPR021646">
    <property type="entry name" value="Sir1_ORC-binding"/>
</dbReference>